<dbReference type="Gene3D" id="1.20.1250.20">
    <property type="entry name" value="MFS general substrate transporter like domains"/>
    <property type="match status" value="1"/>
</dbReference>
<proteinExistence type="predicted"/>
<dbReference type="GO" id="GO:0005886">
    <property type="term" value="C:plasma membrane"/>
    <property type="evidence" value="ECO:0007669"/>
    <property type="project" value="UniProtKB-SubCell"/>
</dbReference>
<keyword evidence="9" id="KW-1185">Reference proteome</keyword>
<evidence type="ECO:0000256" key="3">
    <source>
        <dbReference type="ARBA" id="ARBA00022692"/>
    </source>
</evidence>
<dbReference type="STRING" id="1390249.BHU72_08985"/>
<feature type="domain" description="Major facilitator superfamily (MFS) profile" evidence="7">
    <location>
        <begin position="2"/>
        <end position="380"/>
    </location>
</feature>
<feature type="transmembrane region" description="Helical" evidence="6">
    <location>
        <begin position="238"/>
        <end position="256"/>
    </location>
</feature>
<dbReference type="InterPro" id="IPR050930">
    <property type="entry name" value="MFS_Vesicular_Transporter"/>
</dbReference>
<keyword evidence="3 6" id="KW-0812">Transmembrane</keyword>
<name>A0A1E5L3A5_9FIRM</name>
<comment type="caution">
    <text evidence="8">The sequence shown here is derived from an EMBL/GenBank/DDBJ whole genome shotgun (WGS) entry which is preliminary data.</text>
</comment>
<dbReference type="InterPro" id="IPR011701">
    <property type="entry name" value="MFS"/>
</dbReference>
<keyword evidence="5 6" id="KW-0472">Membrane</keyword>
<evidence type="ECO:0000256" key="5">
    <source>
        <dbReference type="ARBA" id="ARBA00023136"/>
    </source>
</evidence>
<protein>
    <recommendedName>
        <fullName evidence="7">Major facilitator superfamily (MFS) profile domain-containing protein</fullName>
    </recommendedName>
</protein>
<feature type="transmembrane region" description="Helical" evidence="6">
    <location>
        <begin position="293"/>
        <end position="317"/>
    </location>
</feature>
<dbReference type="PANTHER" id="PTHR23506:SF23">
    <property type="entry name" value="GH10249P"/>
    <property type="match status" value="1"/>
</dbReference>
<dbReference type="InterPro" id="IPR036259">
    <property type="entry name" value="MFS_trans_sf"/>
</dbReference>
<dbReference type="PROSITE" id="PS50850">
    <property type="entry name" value="MFS"/>
    <property type="match status" value="1"/>
</dbReference>
<sequence length="382" mass="41858">MQTIFLYFVIVVSFIDTMAQLPILAPFITSLGATSIMVGIIMGAYSFSNMIGNLGAGFIIDRYGRKIGIYSGMFIAGMAVFLYAYVTNPMELFILRIVHGVGGAILIPAAFAFLGDLSENDSVGKSMGYSGAAVGMAAMLGPMFAGIGKDVYGINVVFMAIGLALMITSILVYIFLEERFVDSHRLAKSYSKQDFILLIKNPYLRISYIAGFSLMYSMGVLAYAFPLLLEQLSYSSKHTGMLFSLFSIMAIIIFILPINRFSDRYGRVVPIGIGIFLITVSISLLQLGSSISFFSLLMIVYGCGFGLIFPAMTALVVDQTNVSTRGKAFGIFYAAFSLGVFLGPIMSGYAERYQWKVFWVAAFCLAILQIIFYFLAIRANKN</sequence>
<evidence type="ECO:0000256" key="1">
    <source>
        <dbReference type="ARBA" id="ARBA00004651"/>
    </source>
</evidence>
<dbReference type="RefSeq" id="WP_069703047.1">
    <property type="nucleotide sequence ID" value="NZ_MJAT01000037.1"/>
</dbReference>
<keyword evidence="2" id="KW-0813">Transport</keyword>
<dbReference type="CDD" id="cd17325">
    <property type="entry name" value="MFS_MdtG_SLC18_like"/>
    <property type="match status" value="1"/>
</dbReference>
<feature type="transmembrane region" description="Helical" evidence="6">
    <location>
        <begin position="356"/>
        <end position="376"/>
    </location>
</feature>
<evidence type="ECO:0000256" key="2">
    <source>
        <dbReference type="ARBA" id="ARBA00022448"/>
    </source>
</evidence>
<dbReference type="Pfam" id="PF07690">
    <property type="entry name" value="MFS_1"/>
    <property type="match status" value="2"/>
</dbReference>
<feature type="transmembrane region" description="Helical" evidence="6">
    <location>
        <begin position="329"/>
        <end position="350"/>
    </location>
</feature>
<feature type="transmembrane region" description="Helical" evidence="6">
    <location>
        <begin position="92"/>
        <end position="114"/>
    </location>
</feature>
<feature type="transmembrane region" description="Helical" evidence="6">
    <location>
        <begin position="67"/>
        <end position="86"/>
    </location>
</feature>
<dbReference type="InterPro" id="IPR005829">
    <property type="entry name" value="Sugar_transporter_CS"/>
</dbReference>
<dbReference type="PROSITE" id="PS00216">
    <property type="entry name" value="SUGAR_TRANSPORT_1"/>
    <property type="match status" value="1"/>
</dbReference>
<dbReference type="InterPro" id="IPR020846">
    <property type="entry name" value="MFS_dom"/>
</dbReference>
<dbReference type="AlphaFoldDB" id="A0A1E5L3A5"/>
<feature type="transmembrane region" description="Helical" evidence="6">
    <location>
        <begin position="268"/>
        <end position="287"/>
    </location>
</feature>
<dbReference type="Proteomes" id="UP000095255">
    <property type="component" value="Unassembled WGS sequence"/>
</dbReference>
<keyword evidence="4 6" id="KW-1133">Transmembrane helix</keyword>
<evidence type="ECO:0000259" key="7">
    <source>
        <dbReference type="PROSITE" id="PS50850"/>
    </source>
</evidence>
<dbReference type="PANTHER" id="PTHR23506">
    <property type="entry name" value="GH10249P"/>
    <property type="match status" value="1"/>
</dbReference>
<comment type="subcellular location">
    <subcellularLocation>
        <location evidence="1">Cell membrane</location>
        <topology evidence="1">Multi-pass membrane protein</topology>
    </subcellularLocation>
</comment>
<accession>A0A1E5L3A5</accession>
<organism evidence="8 9">
    <name type="scientific">Desulfuribacillus stibiiarsenatis</name>
    <dbReference type="NCBI Taxonomy" id="1390249"/>
    <lineage>
        <taxon>Bacteria</taxon>
        <taxon>Bacillati</taxon>
        <taxon>Bacillota</taxon>
        <taxon>Desulfuribacillia</taxon>
        <taxon>Desulfuribacillales</taxon>
        <taxon>Desulfuribacillaceae</taxon>
        <taxon>Desulfuribacillus</taxon>
    </lineage>
</organism>
<feature type="transmembrane region" description="Helical" evidence="6">
    <location>
        <begin position="206"/>
        <end position="226"/>
    </location>
</feature>
<evidence type="ECO:0000313" key="9">
    <source>
        <dbReference type="Proteomes" id="UP000095255"/>
    </source>
</evidence>
<evidence type="ECO:0000256" key="4">
    <source>
        <dbReference type="ARBA" id="ARBA00022989"/>
    </source>
</evidence>
<dbReference type="OrthoDB" id="9793283at2"/>
<evidence type="ECO:0000313" key="8">
    <source>
        <dbReference type="EMBL" id="OEH84620.1"/>
    </source>
</evidence>
<feature type="transmembrane region" description="Helical" evidence="6">
    <location>
        <begin position="35"/>
        <end position="60"/>
    </location>
</feature>
<dbReference type="EMBL" id="MJAT01000037">
    <property type="protein sequence ID" value="OEH84620.1"/>
    <property type="molecule type" value="Genomic_DNA"/>
</dbReference>
<dbReference type="GO" id="GO:0022857">
    <property type="term" value="F:transmembrane transporter activity"/>
    <property type="evidence" value="ECO:0007669"/>
    <property type="project" value="InterPro"/>
</dbReference>
<feature type="transmembrane region" description="Helical" evidence="6">
    <location>
        <begin position="151"/>
        <end position="176"/>
    </location>
</feature>
<reference evidence="8 9" key="1">
    <citation type="submission" date="2016-09" db="EMBL/GenBank/DDBJ databases">
        <title>Desulfuribacillus arsenicus sp. nov., an obligately anaerobic, dissimilatory arsenic- and antimonate-reducing bacterium isolated from anoxic sediments.</title>
        <authorList>
            <person name="Abin C.A."/>
            <person name="Hollibaugh J.T."/>
        </authorList>
    </citation>
    <scope>NUCLEOTIDE SEQUENCE [LARGE SCALE GENOMIC DNA]</scope>
    <source>
        <strain evidence="8 9">MLFW-2</strain>
    </source>
</reference>
<dbReference type="SUPFAM" id="SSF103473">
    <property type="entry name" value="MFS general substrate transporter"/>
    <property type="match status" value="1"/>
</dbReference>
<gene>
    <name evidence="8" type="ORF">BHU72_08985</name>
</gene>
<feature type="transmembrane region" description="Helical" evidence="6">
    <location>
        <begin position="126"/>
        <end position="145"/>
    </location>
</feature>
<evidence type="ECO:0000256" key="6">
    <source>
        <dbReference type="SAM" id="Phobius"/>
    </source>
</evidence>